<feature type="domain" description="Peptidase M24" evidence="2">
    <location>
        <begin position="160"/>
        <end position="285"/>
    </location>
</feature>
<dbReference type="GO" id="GO:0004177">
    <property type="term" value="F:aminopeptidase activity"/>
    <property type="evidence" value="ECO:0007669"/>
    <property type="project" value="UniProtKB-KW"/>
</dbReference>
<keyword evidence="4" id="KW-0031">Aminopeptidase</keyword>
<dbReference type="Proteomes" id="UP000199170">
    <property type="component" value="Unassembled WGS sequence"/>
</dbReference>
<name>A0A1H3JLX5_9EURY</name>
<dbReference type="CDD" id="cd01066">
    <property type="entry name" value="APP_MetAP"/>
    <property type="match status" value="1"/>
</dbReference>
<reference evidence="5" key="1">
    <citation type="submission" date="2016-10" db="EMBL/GenBank/DDBJ databases">
        <authorList>
            <person name="Varghese N."/>
            <person name="Submissions S."/>
        </authorList>
    </citation>
    <scope>NUCLEOTIDE SEQUENCE [LARGE SCALE GENOMIC DNA]</scope>
    <source>
        <strain evidence="5">CGMCC 1.10118</strain>
    </source>
</reference>
<dbReference type="AlphaFoldDB" id="A0A1H3JLX5"/>
<evidence type="ECO:0000313" key="4">
    <source>
        <dbReference type="EMBL" id="SDY40911.1"/>
    </source>
</evidence>
<dbReference type="Gene3D" id="3.40.350.10">
    <property type="entry name" value="Creatinase/prolidase N-terminal domain"/>
    <property type="match status" value="1"/>
</dbReference>
<protein>
    <submittedName>
        <fullName evidence="4">Xaa-Pro aminopeptidase</fullName>
    </submittedName>
</protein>
<dbReference type="Gene3D" id="3.90.230.10">
    <property type="entry name" value="Creatinase/methionine aminopeptidase superfamily"/>
    <property type="match status" value="1"/>
</dbReference>
<dbReference type="STRING" id="660517.SAMN04487946_11454"/>
<evidence type="ECO:0000259" key="3">
    <source>
        <dbReference type="Pfam" id="PF01321"/>
    </source>
</evidence>
<dbReference type="InterPro" id="IPR000587">
    <property type="entry name" value="Creatinase_N"/>
</dbReference>
<dbReference type="Pfam" id="PF01321">
    <property type="entry name" value="Creatinase_N"/>
    <property type="match status" value="1"/>
</dbReference>
<dbReference type="OrthoDB" id="202529at2157"/>
<keyword evidence="5" id="KW-1185">Reference proteome</keyword>
<keyword evidence="4" id="KW-0645">Protease</keyword>
<dbReference type="Pfam" id="PF00557">
    <property type="entry name" value="Peptidase_M24"/>
    <property type="match status" value="1"/>
</dbReference>
<dbReference type="InterPro" id="IPR029149">
    <property type="entry name" value="Creatin/AminoP/Spt16_N"/>
</dbReference>
<sequence length="406" mass="43969">MSDETPPEDRATAADGDDDARRVVDRTDEHLEHRRERLSAHLDREGLDAVWFARPNSFAWLTGGSNVVDRDADVGVAAAGYTRADGFVAVTDTIEADRLAREQLPEPFSLTATPWYESSLAEAVADATDGDGAADFDVPGFEAVDASPLRRPLSPTDIERYRTLGREVAAAIERVARELQPADTEREAAAGLRITLASQGIEAPVVLVGGDERVQQYRHFTPTGAELGSYALLSVTAERGGLYASATRTVAFADAPEWLTDRHETAMRVEATALDATRRAVREGTDDPTMPSVETAGDVFDAVADAYDTLGEPEEWRAHHQGGATGYAGREWLATPESDESVEAPLAYAYNPSVRGTKSEDTVLLTGDDVEVLTGGERWPTQRVESAIEGSDFAIERHAVRRLDDA</sequence>
<dbReference type="InterPro" id="IPR000994">
    <property type="entry name" value="Pept_M24"/>
</dbReference>
<dbReference type="SUPFAM" id="SSF53092">
    <property type="entry name" value="Creatinase/prolidase N-terminal domain"/>
    <property type="match status" value="1"/>
</dbReference>
<proteinExistence type="predicted"/>
<dbReference type="RefSeq" id="WP_139175876.1">
    <property type="nucleotide sequence ID" value="NZ_FNPB01000014.1"/>
</dbReference>
<evidence type="ECO:0000313" key="5">
    <source>
        <dbReference type="Proteomes" id="UP000199170"/>
    </source>
</evidence>
<dbReference type="PANTHER" id="PTHR46112">
    <property type="entry name" value="AMINOPEPTIDASE"/>
    <property type="match status" value="1"/>
</dbReference>
<evidence type="ECO:0000259" key="2">
    <source>
        <dbReference type="Pfam" id="PF00557"/>
    </source>
</evidence>
<gene>
    <name evidence="4" type="ORF">SAMN04487946_11454</name>
</gene>
<dbReference type="SUPFAM" id="SSF55920">
    <property type="entry name" value="Creatinase/aminopeptidase"/>
    <property type="match status" value="1"/>
</dbReference>
<evidence type="ECO:0000256" key="1">
    <source>
        <dbReference type="SAM" id="MobiDB-lite"/>
    </source>
</evidence>
<dbReference type="EMBL" id="FNPB01000014">
    <property type="protein sequence ID" value="SDY40911.1"/>
    <property type="molecule type" value="Genomic_DNA"/>
</dbReference>
<feature type="domain" description="Creatinase N-terminal" evidence="3">
    <location>
        <begin position="34"/>
        <end position="125"/>
    </location>
</feature>
<keyword evidence="4" id="KW-0378">Hydrolase</keyword>
<feature type="region of interest" description="Disordered" evidence="1">
    <location>
        <begin position="1"/>
        <end position="23"/>
    </location>
</feature>
<organism evidence="4 5">
    <name type="scientific">Halobellus clavatus</name>
    <dbReference type="NCBI Taxonomy" id="660517"/>
    <lineage>
        <taxon>Archaea</taxon>
        <taxon>Methanobacteriati</taxon>
        <taxon>Methanobacteriota</taxon>
        <taxon>Stenosarchaea group</taxon>
        <taxon>Halobacteria</taxon>
        <taxon>Halobacteriales</taxon>
        <taxon>Haloferacaceae</taxon>
        <taxon>Halobellus</taxon>
    </lineage>
</organism>
<dbReference type="InterPro" id="IPR050659">
    <property type="entry name" value="Peptidase_M24B"/>
</dbReference>
<accession>A0A1H3JLX5</accession>
<dbReference type="InterPro" id="IPR036005">
    <property type="entry name" value="Creatinase/aminopeptidase-like"/>
</dbReference>
<dbReference type="PANTHER" id="PTHR46112:SF2">
    <property type="entry name" value="XAA-PRO AMINOPEPTIDASE P-RELATED"/>
    <property type="match status" value="1"/>
</dbReference>